<dbReference type="InterPro" id="IPR011528">
    <property type="entry name" value="NERD"/>
</dbReference>
<sequence>MILKYRNESNELKIMRSLHVRMNLFEQDEMYYHSLEKGYAGEVVFDEIVQPLEEGRIFINDLILEHNNTMFQTDSLIITTPKIHLFEVKNFEGDFYIEKDIWYSMSSEKQIKNPIHQLHRNEVLLRGILTSLGNKTPIECHLIFVNPEFQLYQAPRNLPIIFPSQIKKFMNKLEREQSHITNKHTALAKKLLSHHIVNPPPFRLPDYKYEQLEKGIFCLRCHTMYDYFKGTHLHCKVCGIVEPYQTAVIRTVDEYRLLFPLEKVTTNRIQEWCKVVKSKKAMRNILVNNYTLVGHGKSSYYQ</sequence>
<organism evidence="2 3">
    <name type="scientific">Pseudalkalibacillus berkeleyi</name>
    <dbReference type="NCBI Taxonomy" id="1069813"/>
    <lineage>
        <taxon>Bacteria</taxon>
        <taxon>Bacillati</taxon>
        <taxon>Bacillota</taxon>
        <taxon>Bacilli</taxon>
        <taxon>Bacillales</taxon>
        <taxon>Fictibacillaceae</taxon>
        <taxon>Pseudalkalibacillus</taxon>
    </lineage>
</organism>
<evidence type="ECO:0000313" key="2">
    <source>
        <dbReference type="EMBL" id="MCF6138337.1"/>
    </source>
</evidence>
<evidence type="ECO:0000259" key="1">
    <source>
        <dbReference type="PROSITE" id="PS50965"/>
    </source>
</evidence>
<protein>
    <submittedName>
        <fullName evidence="2">NERD domain-containing protein</fullName>
    </submittedName>
</protein>
<evidence type="ECO:0000313" key="3">
    <source>
        <dbReference type="Proteomes" id="UP001649381"/>
    </source>
</evidence>
<dbReference type="EMBL" id="JAKIJS010000001">
    <property type="protein sequence ID" value="MCF6138337.1"/>
    <property type="molecule type" value="Genomic_DNA"/>
</dbReference>
<comment type="caution">
    <text evidence="2">The sequence shown here is derived from an EMBL/GenBank/DDBJ whole genome shotgun (WGS) entry which is preliminary data.</text>
</comment>
<dbReference type="Proteomes" id="UP001649381">
    <property type="component" value="Unassembled WGS sequence"/>
</dbReference>
<accession>A0ABS9H3C0</accession>
<keyword evidence="3" id="KW-1185">Reference proteome</keyword>
<dbReference type="PROSITE" id="PS50965">
    <property type="entry name" value="NERD"/>
    <property type="match status" value="1"/>
</dbReference>
<gene>
    <name evidence="2" type="ORF">L2716_11420</name>
</gene>
<proteinExistence type="predicted"/>
<feature type="domain" description="NERD" evidence="1">
    <location>
        <begin position="37"/>
        <end position="148"/>
    </location>
</feature>
<dbReference type="Pfam" id="PF08378">
    <property type="entry name" value="NERD"/>
    <property type="match status" value="1"/>
</dbReference>
<dbReference type="RefSeq" id="WP_236334704.1">
    <property type="nucleotide sequence ID" value="NZ_JAKIJS010000001.1"/>
</dbReference>
<reference evidence="2 3" key="1">
    <citation type="submission" date="2022-01" db="EMBL/GenBank/DDBJ databases">
        <title>Alkalihalobacillus sp. EGI L200015, a novel bacterium isolated from a salt lake sediment.</title>
        <authorList>
            <person name="Gao L."/>
            <person name="Fang B.-Z."/>
            <person name="Li W.-J."/>
        </authorList>
    </citation>
    <scope>NUCLEOTIDE SEQUENCE [LARGE SCALE GENOMIC DNA]</scope>
    <source>
        <strain evidence="2 3">KCTC 12718</strain>
    </source>
</reference>
<name>A0ABS9H3C0_9BACL</name>